<protein>
    <submittedName>
        <fullName evidence="2">Uncharacterized protein</fullName>
    </submittedName>
</protein>
<organism evidence="2 3">
    <name type="scientific">Kineosporia corallincola</name>
    <dbReference type="NCBI Taxonomy" id="2835133"/>
    <lineage>
        <taxon>Bacteria</taxon>
        <taxon>Bacillati</taxon>
        <taxon>Actinomycetota</taxon>
        <taxon>Actinomycetes</taxon>
        <taxon>Kineosporiales</taxon>
        <taxon>Kineosporiaceae</taxon>
        <taxon>Kineosporia</taxon>
    </lineage>
</organism>
<evidence type="ECO:0000313" key="3">
    <source>
        <dbReference type="Proteomes" id="UP001197247"/>
    </source>
</evidence>
<evidence type="ECO:0000256" key="1">
    <source>
        <dbReference type="SAM" id="SignalP"/>
    </source>
</evidence>
<reference evidence="2 3" key="1">
    <citation type="submission" date="2021-05" db="EMBL/GenBank/DDBJ databases">
        <title>Kineosporia and Streptomyces sp. nov. two new marine actinobacteria isolated from Coral.</title>
        <authorList>
            <person name="Buangrab K."/>
            <person name="Sutthacheep M."/>
            <person name="Yeemin T."/>
            <person name="Harunari E."/>
            <person name="Igarashi Y."/>
            <person name="Kanchanasin P."/>
            <person name="Tanasupawat S."/>
            <person name="Phongsopitanun W."/>
        </authorList>
    </citation>
    <scope>NUCLEOTIDE SEQUENCE [LARGE SCALE GENOMIC DNA]</scope>
    <source>
        <strain evidence="2 3">J2-2</strain>
    </source>
</reference>
<dbReference type="Proteomes" id="UP001197247">
    <property type="component" value="Unassembled WGS sequence"/>
</dbReference>
<feature type="chain" id="PRO_5045718053" evidence="1">
    <location>
        <begin position="25"/>
        <end position="69"/>
    </location>
</feature>
<comment type="caution">
    <text evidence="2">The sequence shown here is derived from an EMBL/GenBank/DDBJ whole genome shotgun (WGS) entry which is preliminary data.</text>
</comment>
<keyword evidence="3" id="KW-1185">Reference proteome</keyword>
<keyword evidence="1" id="KW-0732">Signal</keyword>
<dbReference type="RefSeq" id="WP_214157646.1">
    <property type="nucleotide sequence ID" value="NZ_JAHBAY010000008.1"/>
</dbReference>
<proteinExistence type="predicted"/>
<sequence>MGIVTMLKLVIALAVAVVSGPQMARGKACGCHCNHPRMRAGRCSTCGCACPKKRGACACCGAAWWDRRN</sequence>
<gene>
    <name evidence="2" type="ORF">KIH74_20640</name>
</gene>
<accession>A0ABS5TMQ3</accession>
<dbReference type="EMBL" id="JAHBAY010000008">
    <property type="protein sequence ID" value="MBT0771358.1"/>
    <property type="molecule type" value="Genomic_DNA"/>
</dbReference>
<name>A0ABS5TMQ3_9ACTN</name>
<evidence type="ECO:0000313" key="2">
    <source>
        <dbReference type="EMBL" id="MBT0771358.1"/>
    </source>
</evidence>
<feature type="signal peptide" evidence="1">
    <location>
        <begin position="1"/>
        <end position="24"/>
    </location>
</feature>